<evidence type="ECO:0000313" key="4">
    <source>
        <dbReference type="Proteomes" id="UP000305888"/>
    </source>
</evidence>
<feature type="domain" description="ABC-type glycine betaine transport system substrate-binding" evidence="2">
    <location>
        <begin position="32"/>
        <end position="305"/>
    </location>
</feature>
<dbReference type="Gene3D" id="3.40.190.100">
    <property type="entry name" value="Glycine betaine-binding periplasmic protein, domain 2"/>
    <property type="match status" value="1"/>
</dbReference>
<dbReference type="CDD" id="cd13641">
    <property type="entry name" value="PBP2_HisX_like"/>
    <property type="match status" value="1"/>
</dbReference>
<dbReference type="GO" id="GO:0043190">
    <property type="term" value="C:ATP-binding cassette (ABC) transporter complex"/>
    <property type="evidence" value="ECO:0007669"/>
    <property type="project" value="InterPro"/>
</dbReference>
<sequence length="330" mass="35920">MRKFTMTAAVAAAALLAPFAASAQDQGKECGKVSITQMSWASAAVVTTVAEFLMEQGYGCDVSVVPSDTVPAITSVAENGEPDIVTELWLNSTGEVFERLEKEGKIKRVAEVLNPGGVEGWWLPAYLVEEHPELKTIEGVMAHPDWVGGRFNNCPEGWGCRVVNDNLIRALKLQDSGLKVFNHGSGETLATSMAAAYQDHKPWFGYYWGPTVPLGKFDMVKVELGGYDKAAHDANQNPDTPDPKVSDFPAAPVLTAVTTDLEAREPEIVALMSKMTFDTDTMSALLAWQDENNASAEETAVHYLTTYKDQWSGWLSDAARERLSGIIDKS</sequence>
<dbReference type="InterPro" id="IPR007210">
    <property type="entry name" value="ABC_Gly_betaine_transp_sub-bd"/>
</dbReference>
<dbReference type="Proteomes" id="UP000305888">
    <property type="component" value="Chromosome"/>
</dbReference>
<dbReference type="RefSeq" id="WP_138574923.1">
    <property type="nucleotide sequence ID" value="NZ_CP040818.1"/>
</dbReference>
<name>A0A5B8FZA5_9RHOB</name>
<dbReference type="AlphaFoldDB" id="A0A5B8FZA5"/>
<gene>
    <name evidence="3" type="ORF">FDP22_15210</name>
</gene>
<dbReference type="EMBL" id="CP040818">
    <property type="protein sequence ID" value="QDL93014.1"/>
    <property type="molecule type" value="Genomic_DNA"/>
</dbReference>
<dbReference type="Gene3D" id="3.40.190.10">
    <property type="entry name" value="Periplasmic binding protein-like II"/>
    <property type="match status" value="1"/>
</dbReference>
<keyword evidence="4" id="KW-1185">Reference proteome</keyword>
<dbReference type="SUPFAM" id="SSF53850">
    <property type="entry name" value="Periplasmic binding protein-like II"/>
    <property type="match status" value="1"/>
</dbReference>
<dbReference type="KEGG" id="ppru:FDP22_15210"/>
<organism evidence="3 4">
    <name type="scientific">Paroceanicella profunda</name>
    <dbReference type="NCBI Taxonomy" id="2579971"/>
    <lineage>
        <taxon>Bacteria</taxon>
        <taxon>Pseudomonadati</taxon>
        <taxon>Pseudomonadota</taxon>
        <taxon>Alphaproteobacteria</taxon>
        <taxon>Rhodobacterales</taxon>
        <taxon>Paracoccaceae</taxon>
        <taxon>Paroceanicella</taxon>
    </lineage>
</organism>
<evidence type="ECO:0000256" key="1">
    <source>
        <dbReference type="SAM" id="SignalP"/>
    </source>
</evidence>
<evidence type="ECO:0000259" key="2">
    <source>
        <dbReference type="Pfam" id="PF04069"/>
    </source>
</evidence>
<feature type="signal peptide" evidence="1">
    <location>
        <begin position="1"/>
        <end position="23"/>
    </location>
</feature>
<evidence type="ECO:0000313" key="3">
    <source>
        <dbReference type="EMBL" id="QDL93014.1"/>
    </source>
</evidence>
<keyword evidence="1" id="KW-0732">Signal</keyword>
<accession>A0A5B8FZA5</accession>
<protein>
    <submittedName>
        <fullName evidence="3">ABC transporter substrate-binding protein</fullName>
    </submittedName>
</protein>
<proteinExistence type="predicted"/>
<dbReference type="OrthoDB" id="9786266at2"/>
<reference evidence="3 4" key="1">
    <citation type="submission" date="2019-06" db="EMBL/GenBank/DDBJ databases">
        <title>Genome sequence of Rhodobacteraceae bacterium D4M1.</title>
        <authorList>
            <person name="Cao J."/>
        </authorList>
    </citation>
    <scope>NUCLEOTIDE SEQUENCE [LARGE SCALE GENOMIC DNA]</scope>
    <source>
        <strain evidence="3 4">D4M1</strain>
    </source>
</reference>
<dbReference type="GO" id="GO:0022857">
    <property type="term" value="F:transmembrane transporter activity"/>
    <property type="evidence" value="ECO:0007669"/>
    <property type="project" value="InterPro"/>
</dbReference>
<feature type="chain" id="PRO_5023021097" evidence="1">
    <location>
        <begin position="24"/>
        <end position="330"/>
    </location>
</feature>
<dbReference type="Pfam" id="PF04069">
    <property type="entry name" value="OpuAC"/>
    <property type="match status" value="1"/>
</dbReference>